<dbReference type="Proteomes" id="UP000277871">
    <property type="component" value="Unassembled WGS sequence"/>
</dbReference>
<dbReference type="AlphaFoldDB" id="A0A3L9LDM8"/>
<name>A0A3L9LDM8_9MICC</name>
<reference evidence="1 2" key="1">
    <citation type="submission" date="2018-10" db="EMBL/GenBank/DDBJ databases">
        <title>Kocuria tytonicola, new bacteria from the preen glands of American barn owls (Tyto furcata).</title>
        <authorList>
            <person name="Braun M.S."/>
            <person name="Wang E."/>
            <person name="Zimmermann S."/>
            <person name="Boutin S."/>
            <person name="Wagner H."/>
            <person name="Wink M."/>
        </authorList>
    </citation>
    <scope>NUCLEOTIDE SEQUENCE [LARGE SCALE GENOMIC DNA]</scope>
    <source>
        <strain evidence="1 2">473</strain>
    </source>
</reference>
<gene>
    <name evidence="1" type="ORF">EAE32_08125</name>
</gene>
<protein>
    <submittedName>
        <fullName evidence="1">DUF3000 domain-containing protein</fullName>
    </submittedName>
</protein>
<dbReference type="Pfam" id="PF11452">
    <property type="entry name" value="DUF3000"/>
    <property type="match status" value="1"/>
</dbReference>
<dbReference type="OrthoDB" id="3210980at2"/>
<accession>A0A3L9LDM8</accession>
<dbReference type="EMBL" id="RDEX01000001">
    <property type="protein sequence ID" value="RLY95057.1"/>
    <property type="molecule type" value="Genomic_DNA"/>
</dbReference>
<keyword evidence="2" id="KW-1185">Reference proteome</keyword>
<evidence type="ECO:0000313" key="2">
    <source>
        <dbReference type="Proteomes" id="UP000277871"/>
    </source>
</evidence>
<proteinExistence type="predicted"/>
<dbReference type="InterPro" id="IPR021555">
    <property type="entry name" value="DUF3000"/>
</dbReference>
<comment type="caution">
    <text evidence="1">The sequence shown here is derived from an EMBL/GenBank/DDBJ whole genome shotgun (WGS) entry which is preliminary data.</text>
</comment>
<evidence type="ECO:0000313" key="1">
    <source>
        <dbReference type="EMBL" id="RLY95057.1"/>
    </source>
</evidence>
<sequence length="208" mass="22691">MGAVTELKSTPDVFRAVVRALESARFRPEITLSRIAPPRGLAPHAISFAAEVGRSLSPRAARAHDAAGPREAPASGRFVVLYDESCPQPWQGPFRIVSWFRSRMDTEMGRDELLTDVSWAWLTDTLGEHGALFTAEGGTASRTVERHYGSLTDRADVAQVEVRASWTPVPQPPQGGAPHWAESHLRAWTHVLCTAAGLPPHHEGVAYV</sequence>
<organism evidence="1 2">
    <name type="scientific">Kocuria tytonicola</name>
    <dbReference type="NCBI Taxonomy" id="2055946"/>
    <lineage>
        <taxon>Bacteria</taxon>
        <taxon>Bacillati</taxon>
        <taxon>Actinomycetota</taxon>
        <taxon>Actinomycetes</taxon>
        <taxon>Micrococcales</taxon>
        <taxon>Micrococcaceae</taxon>
        <taxon>Kocuria</taxon>
    </lineage>
</organism>